<name>A0A1R4HJU2_9GAMM</name>
<evidence type="ECO:0008006" key="4">
    <source>
        <dbReference type="Google" id="ProtNLM"/>
    </source>
</evidence>
<feature type="transmembrane region" description="Helical" evidence="1">
    <location>
        <begin position="59"/>
        <end position="90"/>
    </location>
</feature>
<feature type="transmembrane region" description="Helical" evidence="1">
    <location>
        <begin position="136"/>
        <end position="155"/>
    </location>
</feature>
<dbReference type="Proteomes" id="UP000195667">
    <property type="component" value="Unassembled WGS sequence"/>
</dbReference>
<sequence>MIFESTRIAQALILICVANGSPIISRKLFGERYAQPVDAGLLLFDQRPVFGASKTWRGLLAAIICTAAVAPMIGLSALLGAKFGALSISADLLASFTKRRLGFAPSSRARLLDVFPEALLPTLVLQSALGLDKWDVVLTGLVFFVFETSVSPLLFRWHIRNRPY</sequence>
<keyword evidence="3" id="KW-1185">Reference proteome</keyword>
<organism evidence="2 3">
    <name type="scientific">Crenothrix polyspora</name>
    <dbReference type="NCBI Taxonomy" id="360316"/>
    <lineage>
        <taxon>Bacteria</taxon>
        <taxon>Pseudomonadati</taxon>
        <taxon>Pseudomonadota</taxon>
        <taxon>Gammaproteobacteria</taxon>
        <taxon>Methylococcales</taxon>
        <taxon>Crenotrichaceae</taxon>
        <taxon>Crenothrix</taxon>
    </lineage>
</organism>
<dbReference type="OrthoDB" id="8850121at2"/>
<dbReference type="RefSeq" id="WP_087145316.1">
    <property type="nucleotide sequence ID" value="NZ_FUKI01000171.1"/>
</dbReference>
<gene>
    <name evidence="2" type="ORF">CRENPOLYSF1_900002</name>
</gene>
<keyword evidence="1" id="KW-0472">Membrane</keyword>
<evidence type="ECO:0000313" key="3">
    <source>
        <dbReference type="Proteomes" id="UP000195667"/>
    </source>
</evidence>
<reference evidence="3" key="1">
    <citation type="submission" date="2017-02" db="EMBL/GenBank/DDBJ databases">
        <authorList>
            <person name="Daims H."/>
        </authorList>
    </citation>
    <scope>NUCLEOTIDE SEQUENCE [LARGE SCALE GENOMIC DNA]</scope>
</reference>
<keyword evidence="1" id="KW-1133">Transmembrane helix</keyword>
<evidence type="ECO:0000256" key="1">
    <source>
        <dbReference type="SAM" id="Phobius"/>
    </source>
</evidence>
<proteinExistence type="predicted"/>
<accession>A0A1R4HJU2</accession>
<dbReference type="AlphaFoldDB" id="A0A1R4HJU2"/>
<evidence type="ECO:0000313" key="2">
    <source>
        <dbReference type="EMBL" id="SJM96495.1"/>
    </source>
</evidence>
<protein>
    <recommendedName>
        <fullName evidence="4">CDP-archaeol synthase</fullName>
    </recommendedName>
</protein>
<keyword evidence="1" id="KW-0812">Transmembrane</keyword>
<dbReference type="EMBL" id="FUKI01000171">
    <property type="protein sequence ID" value="SJM96495.1"/>
    <property type="molecule type" value="Genomic_DNA"/>
</dbReference>